<gene>
    <name evidence="6" type="primary">ORF183404</name>
    <name evidence="5" type="synonym">ORF183386</name>
    <name evidence="7" type="synonym">ORF183413</name>
</gene>
<keyword evidence="1 2" id="KW-0727">SH2 domain</keyword>
<feature type="compositionally biased region" description="Pro residues" evidence="3">
    <location>
        <begin position="236"/>
        <end position="248"/>
    </location>
</feature>
<dbReference type="Pfam" id="PF00017">
    <property type="entry name" value="SH2"/>
    <property type="match status" value="1"/>
</dbReference>
<dbReference type="InterPro" id="IPR051751">
    <property type="entry name" value="Immunoreceptor_sig_adapters"/>
</dbReference>
<dbReference type="SUPFAM" id="SSF55550">
    <property type="entry name" value="SH2 domain"/>
    <property type="match status" value="1"/>
</dbReference>
<feature type="compositionally biased region" description="Polar residues" evidence="3">
    <location>
        <begin position="31"/>
        <end position="46"/>
    </location>
</feature>
<feature type="compositionally biased region" description="Pro residues" evidence="3">
    <location>
        <begin position="8"/>
        <end position="24"/>
    </location>
</feature>
<dbReference type="EMBL" id="HACG01044644">
    <property type="protein sequence ID" value="CEK91509.1"/>
    <property type="molecule type" value="Transcribed_RNA"/>
</dbReference>
<feature type="compositionally biased region" description="Polar residues" evidence="3">
    <location>
        <begin position="163"/>
        <end position="179"/>
    </location>
</feature>
<evidence type="ECO:0000313" key="6">
    <source>
        <dbReference type="EMBL" id="CEK91514.1"/>
    </source>
</evidence>
<feature type="domain" description="SH2" evidence="4">
    <location>
        <begin position="347"/>
        <end position="450"/>
    </location>
</feature>
<dbReference type="PRINTS" id="PR00401">
    <property type="entry name" value="SH2DOMAIN"/>
</dbReference>
<name>A0A0B7BE11_9EUPU</name>
<feature type="region of interest" description="Disordered" evidence="3">
    <location>
        <begin position="1"/>
        <end position="248"/>
    </location>
</feature>
<dbReference type="PANTHER" id="PTHR14098:SF14">
    <property type="entry name" value="SH2 DOMAIN-CONTAINING PROTEIN"/>
    <property type="match status" value="1"/>
</dbReference>
<feature type="compositionally biased region" description="Polar residues" evidence="3">
    <location>
        <begin position="285"/>
        <end position="297"/>
    </location>
</feature>
<evidence type="ECO:0000259" key="4">
    <source>
        <dbReference type="PROSITE" id="PS50001"/>
    </source>
</evidence>
<sequence length="453" mass="50059">MPSDRRPPPPPPKENSEPPPPPLPSRVVANGSRQDSPLSNARTVPTSRGKAIQPVSLTHEDDTYEQPSSPPNSGFSTAAKGGHFNSFPPRQSVASDENCEVGWSDEDWDEDDEPLVEPPTHTADDTYLIPEGGDGVMLQPDEYNLPDDAHESTKKTHQLPTAIPQTARQDFTKQLSATINKFPKKSVSDSRENKTNMTEVKPSVINRPIPPPTKPSNMDKPIPPKMKPSSNVDKPVPNPKPVTKPPEPILRKWPLSIEKHVFSPCQTDDNAGAGSDSAVCSSSSEVQNNSPGNQPQNKFRIQVLPSLHDSFQDIMLKKRSQVDTPQPIVQDAIYDDGSSDVLSGYDWFHGELDRDEASRRVKQLSENGTFLIRASKSDGTNTSHPYTLVVTLDHTVYNLIVRQRQDNRYAIGTYKSDEVSFPTVPDLVDHHKENNIKLSKGGAVKLSRTPQKF</sequence>
<dbReference type="PROSITE" id="PS50001">
    <property type="entry name" value="SH2"/>
    <property type="match status" value="1"/>
</dbReference>
<dbReference type="Gene3D" id="3.30.505.10">
    <property type="entry name" value="SH2 domain"/>
    <property type="match status" value="1"/>
</dbReference>
<dbReference type="InterPro" id="IPR000980">
    <property type="entry name" value="SH2"/>
</dbReference>
<dbReference type="AlphaFoldDB" id="A0A0B7BE11"/>
<feature type="compositionally biased region" description="Acidic residues" evidence="3">
    <location>
        <begin position="97"/>
        <end position="115"/>
    </location>
</feature>
<dbReference type="GO" id="GO:0035556">
    <property type="term" value="P:intracellular signal transduction"/>
    <property type="evidence" value="ECO:0007669"/>
    <property type="project" value="TreeGrafter"/>
</dbReference>
<feature type="compositionally biased region" description="Low complexity" evidence="3">
    <location>
        <begin position="271"/>
        <end position="284"/>
    </location>
</feature>
<dbReference type="EMBL" id="HACG01044650">
    <property type="protein sequence ID" value="CEK91515.1"/>
    <property type="molecule type" value="Transcribed_RNA"/>
</dbReference>
<dbReference type="EMBL" id="HACG01044649">
    <property type="protein sequence ID" value="CEK91514.1"/>
    <property type="molecule type" value="Transcribed_RNA"/>
</dbReference>
<evidence type="ECO:0000313" key="5">
    <source>
        <dbReference type="EMBL" id="CEK91509.1"/>
    </source>
</evidence>
<dbReference type="GO" id="GO:0007169">
    <property type="term" value="P:cell surface receptor protein tyrosine kinase signaling pathway"/>
    <property type="evidence" value="ECO:0007669"/>
    <property type="project" value="TreeGrafter"/>
</dbReference>
<proteinExistence type="predicted"/>
<organism evidence="6">
    <name type="scientific">Arion vulgaris</name>
    <dbReference type="NCBI Taxonomy" id="1028688"/>
    <lineage>
        <taxon>Eukaryota</taxon>
        <taxon>Metazoa</taxon>
        <taxon>Spiralia</taxon>
        <taxon>Lophotrochozoa</taxon>
        <taxon>Mollusca</taxon>
        <taxon>Gastropoda</taxon>
        <taxon>Heterobranchia</taxon>
        <taxon>Euthyneura</taxon>
        <taxon>Panpulmonata</taxon>
        <taxon>Eupulmonata</taxon>
        <taxon>Stylommatophora</taxon>
        <taxon>Helicina</taxon>
        <taxon>Arionoidea</taxon>
        <taxon>Arionidae</taxon>
        <taxon>Arion</taxon>
    </lineage>
</organism>
<feature type="compositionally biased region" description="Polar residues" evidence="3">
    <location>
        <begin position="65"/>
        <end position="76"/>
    </location>
</feature>
<reference evidence="6" key="1">
    <citation type="submission" date="2014-12" db="EMBL/GenBank/DDBJ databases">
        <title>Insight into the proteome of Arion vulgaris.</title>
        <authorList>
            <person name="Aradska J."/>
            <person name="Bulat T."/>
            <person name="Smidak R."/>
            <person name="Sarate P."/>
            <person name="Gangsoo J."/>
            <person name="Sialana F."/>
            <person name="Bilban M."/>
            <person name="Lubec G."/>
        </authorList>
    </citation>
    <scope>NUCLEOTIDE SEQUENCE</scope>
    <source>
        <tissue evidence="6">Skin</tissue>
    </source>
</reference>
<evidence type="ECO:0000256" key="1">
    <source>
        <dbReference type="ARBA" id="ARBA00022999"/>
    </source>
</evidence>
<dbReference type="SMART" id="SM00252">
    <property type="entry name" value="SH2"/>
    <property type="match status" value="1"/>
</dbReference>
<protein>
    <recommendedName>
        <fullName evidence="4">SH2 domain-containing protein</fullName>
    </recommendedName>
</protein>
<evidence type="ECO:0000313" key="7">
    <source>
        <dbReference type="EMBL" id="CEK91515.1"/>
    </source>
</evidence>
<dbReference type="InterPro" id="IPR036860">
    <property type="entry name" value="SH2_dom_sf"/>
</dbReference>
<dbReference type="PANTHER" id="PTHR14098">
    <property type="entry name" value="SH2 DOMAIN CONTAINING PROTEIN"/>
    <property type="match status" value="1"/>
</dbReference>
<dbReference type="GO" id="GO:0005737">
    <property type="term" value="C:cytoplasm"/>
    <property type="evidence" value="ECO:0007669"/>
    <property type="project" value="UniProtKB-ARBA"/>
</dbReference>
<evidence type="ECO:0000256" key="2">
    <source>
        <dbReference type="PROSITE-ProRule" id="PRU00191"/>
    </source>
</evidence>
<feature type="region of interest" description="Disordered" evidence="3">
    <location>
        <begin position="264"/>
        <end position="297"/>
    </location>
</feature>
<accession>A0A0B7BE11</accession>
<evidence type="ECO:0000256" key="3">
    <source>
        <dbReference type="SAM" id="MobiDB-lite"/>
    </source>
</evidence>